<dbReference type="Pfam" id="PF00581">
    <property type="entry name" value="Rhodanese"/>
    <property type="match status" value="1"/>
</dbReference>
<sequence length="113" mass="12664">MSLFTFEEAEQVQFIEPKDLKRWLKQEDAPLVINVTGEDTALQEHGVEANNQISVAITEFASLVNELDPDEPVVIVCQLGQKSFNAAQRLIESDYSCVFSLHGGLEAWKREAV</sequence>
<reference evidence="2 3" key="1">
    <citation type="submission" date="2018-05" db="EMBL/GenBank/DDBJ databases">
        <title>Kangiella spongicola genome sequence.</title>
        <authorList>
            <person name="Maclea K.S."/>
            <person name="Goen A.E."/>
            <person name="Kelley C."/>
            <person name="Underriner A."/>
            <person name="Silverwood T."/>
            <person name="Trachtenberg A.M."/>
        </authorList>
    </citation>
    <scope>NUCLEOTIDE SEQUENCE [LARGE SCALE GENOMIC DNA]</scope>
    <source>
        <strain evidence="2 3">ATCC BAA-2076</strain>
    </source>
</reference>
<dbReference type="RefSeq" id="WP_110200105.1">
    <property type="nucleotide sequence ID" value="NZ_QICH01000001.1"/>
</dbReference>
<dbReference type="PANTHER" id="PTHR43031:SF7">
    <property type="entry name" value="NITRIC OXIDE REDUCTASE FLRD-NAD(+) REDUCTASE"/>
    <property type="match status" value="1"/>
</dbReference>
<gene>
    <name evidence="2" type="ORF">DL796_03755</name>
</gene>
<dbReference type="PANTHER" id="PTHR43031">
    <property type="entry name" value="FAD-DEPENDENT OXIDOREDUCTASE"/>
    <property type="match status" value="1"/>
</dbReference>
<name>A0A318D5V8_9GAMM</name>
<proteinExistence type="predicted"/>
<dbReference type="InterPro" id="IPR036873">
    <property type="entry name" value="Rhodanese-like_dom_sf"/>
</dbReference>
<accession>A0A318D5V8</accession>
<organism evidence="2 3">
    <name type="scientific">Kangiella spongicola</name>
    <dbReference type="NCBI Taxonomy" id="796379"/>
    <lineage>
        <taxon>Bacteria</taxon>
        <taxon>Pseudomonadati</taxon>
        <taxon>Pseudomonadota</taxon>
        <taxon>Gammaproteobacteria</taxon>
        <taxon>Kangiellales</taxon>
        <taxon>Kangiellaceae</taxon>
        <taxon>Kangiella</taxon>
    </lineage>
</organism>
<protein>
    <submittedName>
        <fullName evidence="2">Rhodanese</fullName>
    </submittedName>
</protein>
<dbReference type="Gene3D" id="3.40.250.10">
    <property type="entry name" value="Rhodanese-like domain"/>
    <property type="match status" value="1"/>
</dbReference>
<dbReference type="SUPFAM" id="SSF52821">
    <property type="entry name" value="Rhodanese/Cell cycle control phosphatase"/>
    <property type="match status" value="1"/>
</dbReference>
<dbReference type="AlphaFoldDB" id="A0A318D5V8"/>
<comment type="caution">
    <text evidence="2">The sequence shown here is derived from an EMBL/GenBank/DDBJ whole genome shotgun (WGS) entry which is preliminary data.</text>
</comment>
<feature type="domain" description="Rhodanese" evidence="1">
    <location>
        <begin position="59"/>
        <end position="113"/>
    </location>
</feature>
<evidence type="ECO:0000313" key="2">
    <source>
        <dbReference type="EMBL" id="PXF64261.1"/>
    </source>
</evidence>
<dbReference type="InterPro" id="IPR001763">
    <property type="entry name" value="Rhodanese-like_dom"/>
</dbReference>
<dbReference type="InterPro" id="IPR050229">
    <property type="entry name" value="GlpE_sulfurtransferase"/>
</dbReference>
<dbReference type="PROSITE" id="PS50206">
    <property type="entry name" value="RHODANESE_3"/>
    <property type="match status" value="1"/>
</dbReference>
<dbReference type="OrthoDB" id="9811849at2"/>
<evidence type="ECO:0000313" key="3">
    <source>
        <dbReference type="Proteomes" id="UP000247689"/>
    </source>
</evidence>
<evidence type="ECO:0000259" key="1">
    <source>
        <dbReference type="PROSITE" id="PS50206"/>
    </source>
</evidence>
<dbReference type="EMBL" id="QICH01000001">
    <property type="protein sequence ID" value="PXF64261.1"/>
    <property type="molecule type" value="Genomic_DNA"/>
</dbReference>
<dbReference type="Proteomes" id="UP000247689">
    <property type="component" value="Unassembled WGS sequence"/>
</dbReference>
<keyword evidence="3" id="KW-1185">Reference proteome</keyword>